<dbReference type="PANTHER" id="PTHR43531:SF11">
    <property type="entry name" value="METHYL-ACCEPTING CHEMOTAXIS PROTEIN 3"/>
    <property type="match status" value="1"/>
</dbReference>
<evidence type="ECO:0000256" key="7">
    <source>
        <dbReference type="SAM" id="Coils"/>
    </source>
</evidence>
<dbReference type="CDD" id="cd17528">
    <property type="entry name" value="HAMP_III"/>
    <property type="match status" value="1"/>
</dbReference>
<evidence type="ECO:0000259" key="9">
    <source>
        <dbReference type="PROSITE" id="PS50111"/>
    </source>
</evidence>
<dbReference type="SMART" id="SM00304">
    <property type="entry name" value="HAMP"/>
    <property type="match status" value="4"/>
</dbReference>
<dbReference type="SMART" id="SM00283">
    <property type="entry name" value="MA"/>
    <property type="match status" value="1"/>
</dbReference>
<keyword evidence="3" id="KW-0145">Chemotaxis</keyword>
<dbReference type="SUPFAM" id="SSF58104">
    <property type="entry name" value="Methyl-accepting chemotaxis protein (MCP) signaling domain"/>
    <property type="match status" value="1"/>
</dbReference>
<dbReference type="GO" id="GO:0004888">
    <property type="term" value="F:transmembrane signaling receptor activity"/>
    <property type="evidence" value="ECO:0007669"/>
    <property type="project" value="TreeGrafter"/>
</dbReference>
<dbReference type="GO" id="GO:0006935">
    <property type="term" value="P:chemotaxis"/>
    <property type="evidence" value="ECO:0007669"/>
    <property type="project" value="UniProtKB-KW"/>
</dbReference>
<feature type="coiled-coil region" evidence="7">
    <location>
        <begin position="287"/>
        <end position="314"/>
    </location>
</feature>
<evidence type="ECO:0000256" key="4">
    <source>
        <dbReference type="ARBA" id="ARBA00023136"/>
    </source>
</evidence>
<reference evidence="12" key="1">
    <citation type="submission" date="2018-12" db="EMBL/GenBank/DDBJ databases">
        <title>Genome sequence of Peanibacillus sp.</title>
        <authorList>
            <person name="Subramani G."/>
            <person name="Srinivasan S."/>
            <person name="Kim M.K."/>
        </authorList>
    </citation>
    <scope>NUCLEOTIDE SEQUENCE [LARGE SCALE GENOMIC DNA]</scope>
    <source>
        <strain evidence="12">18JY67-1</strain>
    </source>
</reference>
<keyword evidence="6" id="KW-0807">Transducer</keyword>
<gene>
    <name evidence="11" type="ORF">EJC50_07230</name>
</gene>
<dbReference type="CDD" id="cd17527">
    <property type="entry name" value="HAMP_II"/>
    <property type="match status" value="2"/>
</dbReference>
<dbReference type="GO" id="GO:0005886">
    <property type="term" value="C:plasma membrane"/>
    <property type="evidence" value="ECO:0007669"/>
    <property type="project" value="UniProtKB-SubCell"/>
</dbReference>
<evidence type="ECO:0000256" key="2">
    <source>
        <dbReference type="ARBA" id="ARBA00022475"/>
    </source>
</evidence>
<dbReference type="GO" id="GO:0007165">
    <property type="term" value="P:signal transduction"/>
    <property type="evidence" value="ECO:0007669"/>
    <property type="project" value="UniProtKB-KW"/>
</dbReference>
<keyword evidence="7" id="KW-0175">Coiled coil</keyword>
<evidence type="ECO:0000313" key="11">
    <source>
        <dbReference type="EMBL" id="AZN43577.1"/>
    </source>
</evidence>
<dbReference type="InterPro" id="IPR041395">
    <property type="entry name" value="McpB_HAMP_3rd"/>
</dbReference>
<dbReference type="Pfam" id="PF21927">
    <property type="entry name" value="McpB_HAMP_2"/>
    <property type="match status" value="1"/>
</dbReference>
<sequence>MFVVTSALHLLEVQDFVVLAVGVGFAILLSLLFSSTFIKQMKSLIKAAQEMATGNANVAISSNGGGEIRELSASLRLIADNMQEQTEAASRIAKGDLQVHVTLKSDRDIQGKSLNQIVEALRELIAEMNNMSSEHDAGDIEVILPVEKFNGAYKVMAQGVNDMVNGHITVKKKAMAAVASFADGDFDVPLERFPGKKAFINDNVEKLRENVKQFIDSMNNMSMEHDAGDIDVIIPVEKFEGAYRVMAHGVNEMVKGHITVKKKAMAAVAAFAEGNFEAPLEQFPGKKAFINDNVEKLRMNLKNVNLEIHQLIGASQSGRLSERGDVSRFTGDWASMIQGLNGLIDAIMEPIQEASAVLEEMAKGNLHASVKGEYKGDHAKIKNALNETLSILSGYVSEISEVMTEMARGNMDVGIDSEYRGDFAAIKRALNHVIQSFNSLLHDINGAAGQVASSSMQVSGSAQLLSQGATEQASSVEQLTVSLEEIGVQTRRNAESAAEASDLAVKARLNAVDGNEHMKHMLGAMDGINEASGNISKIIKVIDEIAFQTNILALNAAVEAARAGQHGKGFAVVAEEVRNLAARSANAAKETTVLIEGSIKKVEGGTKIANETASALNKIVEDVAKAADLVGEIAAASSEQATGITQINQGISVISEVTQTNSATSEESAAASEELSGQAEMLKEMVGRFKLKRVDMAMAGFRDDRYGGSQASGGETVPAYAKYDRVRQTAVYTGRSETAAASAGGAIKIALSDREYGKY</sequence>
<evidence type="ECO:0000256" key="8">
    <source>
        <dbReference type="SAM" id="Phobius"/>
    </source>
</evidence>
<dbReference type="Proteomes" id="UP000272528">
    <property type="component" value="Chromosome"/>
</dbReference>
<feature type="domain" description="HAMP" evidence="10">
    <location>
        <begin position="35"/>
        <end position="87"/>
    </location>
</feature>
<keyword evidence="2" id="KW-1003">Cell membrane</keyword>
<dbReference type="Gene3D" id="1.20.120.1530">
    <property type="match status" value="3"/>
</dbReference>
<dbReference type="Pfam" id="PF00015">
    <property type="entry name" value="MCPsignal"/>
    <property type="match status" value="1"/>
</dbReference>
<accession>A0A3Q8X9N8</accession>
<proteinExistence type="inferred from homology"/>
<comment type="similarity">
    <text evidence="5">Belongs to the methyl-accepting chemotaxis (MCP) protein family.</text>
</comment>
<evidence type="ECO:0000313" key="12">
    <source>
        <dbReference type="Proteomes" id="UP000272528"/>
    </source>
</evidence>
<dbReference type="Pfam" id="PF18947">
    <property type="entry name" value="HAMP_2"/>
    <property type="match status" value="1"/>
</dbReference>
<dbReference type="InterPro" id="IPR004089">
    <property type="entry name" value="MCPsignal_dom"/>
</dbReference>
<dbReference type="PROSITE" id="PS50885">
    <property type="entry name" value="HAMP"/>
    <property type="match status" value="2"/>
</dbReference>
<dbReference type="Gene3D" id="1.10.287.950">
    <property type="entry name" value="Methyl-accepting chemotaxis protein"/>
    <property type="match status" value="1"/>
</dbReference>
<dbReference type="FunFam" id="1.10.287.950:FF:000001">
    <property type="entry name" value="Methyl-accepting chemotaxis sensory transducer"/>
    <property type="match status" value="1"/>
</dbReference>
<keyword evidence="12" id="KW-1185">Reference proteome</keyword>
<feature type="domain" description="HAMP" evidence="10">
    <location>
        <begin position="390"/>
        <end position="442"/>
    </location>
</feature>
<dbReference type="AlphaFoldDB" id="A0A3Q8X9N8"/>
<dbReference type="InterPro" id="IPR051310">
    <property type="entry name" value="MCP_chemotaxis"/>
</dbReference>
<comment type="subcellular location">
    <subcellularLocation>
        <location evidence="1">Cell membrane</location>
    </subcellularLocation>
</comment>
<dbReference type="CDD" id="cd11386">
    <property type="entry name" value="MCP_signal"/>
    <property type="match status" value="1"/>
</dbReference>
<dbReference type="KEGG" id="palb:EJC50_07230"/>
<dbReference type="PROSITE" id="PS50111">
    <property type="entry name" value="CHEMOTAXIS_TRANSDUC_2"/>
    <property type="match status" value="1"/>
</dbReference>
<feature type="transmembrane region" description="Helical" evidence="8">
    <location>
        <begin position="16"/>
        <end position="38"/>
    </location>
</feature>
<dbReference type="OrthoDB" id="358716at2"/>
<keyword evidence="8" id="KW-1133">Transmembrane helix</keyword>
<feature type="domain" description="Methyl-accepting transducer" evidence="9">
    <location>
        <begin position="447"/>
        <end position="676"/>
    </location>
</feature>
<dbReference type="Pfam" id="PF00672">
    <property type="entry name" value="HAMP"/>
    <property type="match status" value="1"/>
</dbReference>
<dbReference type="PANTHER" id="PTHR43531">
    <property type="entry name" value="PROTEIN ICFG"/>
    <property type="match status" value="1"/>
</dbReference>
<evidence type="ECO:0000256" key="6">
    <source>
        <dbReference type="PROSITE-ProRule" id="PRU00284"/>
    </source>
</evidence>
<evidence type="ECO:0000256" key="5">
    <source>
        <dbReference type="ARBA" id="ARBA00029447"/>
    </source>
</evidence>
<organism evidence="11 12">
    <name type="scientific">Paenibacillus albus</name>
    <dbReference type="NCBI Taxonomy" id="2495582"/>
    <lineage>
        <taxon>Bacteria</taxon>
        <taxon>Bacillati</taxon>
        <taxon>Bacillota</taxon>
        <taxon>Bacilli</taxon>
        <taxon>Bacillales</taxon>
        <taxon>Paenibacillaceae</taxon>
        <taxon>Paenibacillus</taxon>
    </lineage>
</organism>
<evidence type="ECO:0000259" key="10">
    <source>
        <dbReference type="PROSITE" id="PS50885"/>
    </source>
</evidence>
<protein>
    <submittedName>
        <fullName evidence="11">HAMP domain-containing protein</fullName>
    </submittedName>
</protein>
<keyword evidence="8" id="KW-0812">Transmembrane</keyword>
<dbReference type="Pfam" id="PF18575">
    <property type="entry name" value="HAMP_N3"/>
    <property type="match status" value="2"/>
</dbReference>
<keyword evidence="4 8" id="KW-0472">Membrane</keyword>
<evidence type="ECO:0000256" key="3">
    <source>
        <dbReference type="ARBA" id="ARBA00022500"/>
    </source>
</evidence>
<dbReference type="CDD" id="cd06225">
    <property type="entry name" value="HAMP"/>
    <property type="match status" value="1"/>
</dbReference>
<evidence type="ECO:0000256" key="1">
    <source>
        <dbReference type="ARBA" id="ARBA00004236"/>
    </source>
</evidence>
<dbReference type="InterPro" id="IPR054421">
    <property type="entry name" value="McpB_HAMP_2nd"/>
</dbReference>
<dbReference type="InterPro" id="IPR003660">
    <property type="entry name" value="HAMP_dom"/>
</dbReference>
<dbReference type="EMBL" id="CP034437">
    <property type="protein sequence ID" value="AZN43577.1"/>
    <property type="molecule type" value="Genomic_DNA"/>
</dbReference>
<name>A0A3Q8X9N8_9BACL</name>